<evidence type="ECO:0000256" key="2">
    <source>
        <dbReference type="ARBA" id="ARBA00022598"/>
    </source>
</evidence>
<name>A0A9X3S8D2_9ACTN</name>
<dbReference type="EMBL" id="JAPDOD010000079">
    <property type="protein sequence ID" value="MDA0166876.1"/>
    <property type="molecule type" value="Genomic_DNA"/>
</dbReference>
<keyword evidence="4" id="KW-0443">Lipid metabolism</keyword>
<dbReference type="GO" id="GO:0004467">
    <property type="term" value="F:long-chain fatty acid-CoA ligase activity"/>
    <property type="evidence" value="ECO:0007669"/>
    <property type="project" value="TreeGrafter"/>
</dbReference>
<keyword evidence="2" id="KW-0436">Ligase</keyword>
<evidence type="ECO:0000313" key="8">
    <source>
        <dbReference type="Proteomes" id="UP001149140"/>
    </source>
</evidence>
<dbReference type="RefSeq" id="WP_270046129.1">
    <property type="nucleotide sequence ID" value="NZ_JAPDOD010000079.1"/>
</dbReference>
<organism evidence="7 8">
    <name type="scientific">Solirubrobacter ginsenosidimutans</name>
    <dbReference type="NCBI Taxonomy" id="490573"/>
    <lineage>
        <taxon>Bacteria</taxon>
        <taxon>Bacillati</taxon>
        <taxon>Actinomycetota</taxon>
        <taxon>Thermoleophilia</taxon>
        <taxon>Solirubrobacterales</taxon>
        <taxon>Solirubrobacteraceae</taxon>
        <taxon>Solirubrobacter</taxon>
    </lineage>
</organism>
<protein>
    <recommendedName>
        <fullName evidence="5">Acyl-CoA synthetase</fullName>
    </recommendedName>
</protein>
<dbReference type="GO" id="GO:0016020">
    <property type="term" value="C:membrane"/>
    <property type="evidence" value="ECO:0007669"/>
    <property type="project" value="TreeGrafter"/>
</dbReference>
<feature type="domain" description="AMP-dependent synthetase/ligase" evidence="6">
    <location>
        <begin position="18"/>
        <end position="396"/>
    </location>
</feature>
<evidence type="ECO:0000256" key="5">
    <source>
        <dbReference type="ARBA" id="ARBA00032875"/>
    </source>
</evidence>
<dbReference type="Pfam" id="PF00501">
    <property type="entry name" value="AMP-binding"/>
    <property type="match status" value="1"/>
</dbReference>
<accession>A0A9X3S8D2</accession>
<gene>
    <name evidence="7" type="ORF">OM076_41830</name>
</gene>
<sequence>MGERRSIGAATIAEAFRLTVEDHPDRIAVRTLHDETVYTWAQLREQVDALAGGLHRLGVRRGDTVALMISNRPEFMIADLAAMTLGATPFSIYLTSAPDQVRYVIEDAAAKVAIVEDAFLELVAGLVEHVFTPDDWPTDPGFDAEPHWRAVEPDDILTLIYTSGTTGPPKGVQIAHRNQMAAVDAVEQRVGFPDDSRVISWLPSAHVAERTAHHYLPIVYAMTITTCHDPRQIGTYLPAVKPTWFFAVPRVWEKLKAGVEAKLGGDEQAQQLLAAGARRVELEQRGEPIPPELQQILDVAEPKLFAPLRAAIGLDEARLVNVGAAPTPREVLVFFHAIGIPLAEIWGMSETCGAGASNPGERIKIGTVGLPSPGVELKLAPDGELLARSRVVMVGYRNLPERTAEALDADGWLHTGDVATIDEDGYVTLIDRKKELIISAAGKNMSPANIEATLKGASPLIGQACVIGDGRRYNTALLVLDPDVAVAWAQRQGLDGDLAALARNEAVIAAVQDGVNVANKTLSRPETIKRFTLIEGDWLPGGDELTPTMKLKRRPVEAKYAALIASMY</sequence>
<comment type="similarity">
    <text evidence="1">Belongs to the ATP-dependent AMP-binding enzyme family.</text>
</comment>
<dbReference type="InterPro" id="IPR020845">
    <property type="entry name" value="AMP-binding_CS"/>
</dbReference>
<dbReference type="PANTHER" id="PTHR43272:SF32">
    <property type="entry name" value="AMP-DEPENDENT SYNTHETASE_LIGASE DOMAIN-CONTAINING PROTEIN"/>
    <property type="match status" value="1"/>
</dbReference>
<dbReference type="InterPro" id="IPR042099">
    <property type="entry name" value="ANL_N_sf"/>
</dbReference>
<dbReference type="CDD" id="cd05907">
    <property type="entry name" value="VL_LC_FACS_like"/>
    <property type="match status" value="1"/>
</dbReference>
<dbReference type="Pfam" id="PF23562">
    <property type="entry name" value="AMP-binding_C_3"/>
    <property type="match status" value="1"/>
</dbReference>
<evidence type="ECO:0000256" key="4">
    <source>
        <dbReference type="ARBA" id="ARBA00023098"/>
    </source>
</evidence>
<dbReference type="Proteomes" id="UP001149140">
    <property type="component" value="Unassembled WGS sequence"/>
</dbReference>
<comment type="caution">
    <text evidence="7">The sequence shown here is derived from an EMBL/GenBank/DDBJ whole genome shotgun (WGS) entry which is preliminary data.</text>
</comment>
<keyword evidence="8" id="KW-1185">Reference proteome</keyword>
<dbReference type="InterPro" id="IPR000873">
    <property type="entry name" value="AMP-dep_synth/lig_dom"/>
</dbReference>
<evidence type="ECO:0000259" key="6">
    <source>
        <dbReference type="Pfam" id="PF00501"/>
    </source>
</evidence>
<reference evidence="7" key="1">
    <citation type="submission" date="2022-10" db="EMBL/GenBank/DDBJ databases">
        <title>The WGS of Solirubrobacter ginsenosidimutans DSM 21036.</title>
        <authorList>
            <person name="Jiang Z."/>
        </authorList>
    </citation>
    <scope>NUCLEOTIDE SEQUENCE</scope>
    <source>
        <strain evidence="7">DSM 21036</strain>
    </source>
</reference>
<evidence type="ECO:0000313" key="7">
    <source>
        <dbReference type="EMBL" id="MDA0166876.1"/>
    </source>
</evidence>
<dbReference type="SUPFAM" id="SSF56801">
    <property type="entry name" value="Acetyl-CoA synthetase-like"/>
    <property type="match status" value="1"/>
</dbReference>
<dbReference type="Gene3D" id="3.40.50.12780">
    <property type="entry name" value="N-terminal domain of ligase-like"/>
    <property type="match status" value="1"/>
</dbReference>
<dbReference type="PANTHER" id="PTHR43272">
    <property type="entry name" value="LONG-CHAIN-FATTY-ACID--COA LIGASE"/>
    <property type="match status" value="1"/>
</dbReference>
<evidence type="ECO:0000256" key="1">
    <source>
        <dbReference type="ARBA" id="ARBA00006432"/>
    </source>
</evidence>
<proteinExistence type="inferred from homology"/>
<keyword evidence="3" id="KW-0276">Fatty acid metabolism</keyword>
<dbReference type="PROSITE" id="PS00455">
    <property type="entry name" value="AMP_BINDING"/>
    <property type="match status" value="1"/>
</dbReference>
<dbReference type="AlphaFoldDB" id="A0A9X3S8D2"/>
<evidence type="ECO:0000256" key="3">
    <source>
        <dbReference type="ARBA" id="ARBA00022832"/>
    </source>
</evidence>